<dbReference type="PANTHER" id="PTHR31140">
    <property type="entry name" value="B3 DOMAIN-CONTAINING TRANSCRIPTION FACTOR ABI3"/>
    <property type="match status" value="1"/>
</dbReference>
<gene>
    <name evidence="7" type="ORF">CSSPTR1EN2_LOCUS21802</name>
</gene>
<evidence type="ECO:0000313" key="7">
    <source>
        <dbReference type="EMBL" id="CAK9233889.1"/>
    </source>
</evidence>
<feature type="compositionally biased region" description="Polar residues" evidence="5">
    <location>
        <begin position="217"/>
        <end position="240"/>
    </location>
</feature>
<dbReference type="InterPro" id="IPR044800">
    <property type="entry name" value="LEC2-like"/>
</dbReference>
<keyword evidence="2" id="KW-0238">DNA-binding</keyword>
<dbReference type="Pfam" id="PF02362">
    <property type="entry name" value="B3"/>
    <property type="match status" value="1"/>
</dbReference>
<dbReference type="PANTHER" id="PTHR31140:SF81">
    <property type="entry name" value="B3 DOMAIN-CONTAINING TRANSCRIPTION FACTOR ABI3"/>
    <property type="match status" value="1"/>
</dbReference>
<sequence length="634" mass="69899">MQRSLWRWRGMGSMTMVQKTERPRVLLSQVESPRGLLAGPGWADLASALEDLKERNSNAAAGAGRRGKEEARLTSCPALDTTSSFLSPDFHQMSHPAAGGPPIELGSGNFSVELESVSYSRTPSPSNNSRASADHYYDHDPNHLSPDDISFLHDGEVRAMFKKVLVNEALMNQAIERLGGGGKGMKGLIGYIKLWVRQTRRVESSVSLQYRENLETLQQQEVPESSQGPSTVSDHSNASSPHGHHPKTTTWLEHGTDRSEANNSSSSSLKRPFPFEPLCQSADGTYFPHESKVHRLYGGAFSNMEINSGFSTREQLVSSITGEELTTNPAPTVSTSGMNPMNSPQGTFAYNNNMVNRPMASSLLLTGSRFGLDADNNSNSSPAASNRAARKNRLAQQHQALVSCNVWNTDSLFLLFQKDLRPSDVGSLGRIVLPKKESETHLPYLTSKDGILVSMDDFDTGMAWSFRYRYWPNNRSRMYLLENTGAFVKTHDLERGDLLIIYRNPLGNFVIRGKKNGCSETFVPTGVHVPYDLATMVCSEGKSVKVEEICYGRPHLNVPIEGVGTVAPFDTFLEDMMQGIQNECEQHGEQGLQRLEQFARLDSDYVNDSFGLMAAEDSVSQLALKGAGKLKYSS</sequence>
<protein>
    <recommendedName>
        <fullName evidence="6">TF-B3 domain-containing protein</fullName>
    </recommendedName>
</protein>
<evidence type="ECO:0000313" key="8">
    <source>
        <dbReference type="Proteomes" id="UP001497512"/>
    </source>
</evidence>
<dbReference type="InterPro" id="IPR015300">
    <property type="entry name" value="DNA-bd_pseudobarrel_sf"/>
</dbReference>
<evidence type="ECO:0000259" key="6">
    <source>
        <dbReference type="PROSITE" id="PS50863"/>
    </source>
</evidence>
<dbReference type="PROSITE" id="PS50863">
    <property type="entry name" value="B3"/>
    <property type="match status" value="1"/>
</dbReference>
<organism evidence="7 8">
    <name type="scientific">Sphagnum troendelagicum</name>
    <dbReference type="NCBI Taxonomy" id="128251"/>
    <lineage>
        <taxon>Eukaryota</taxon>
        <taxon>Viridiplantae</taxon>
        <taxon>Streptophyta</taxon>
        <taxon>Embryophyta</taxon>
        <taxon>Bryophyta</taxon>
        <taxon>Sphagnophytina</taxon>
        <taxon>Sphagnopsida</taxon>
        <taxon>Sphagnales</taxon>
        <taxon>Sphagnaceae</taxon>
        <taxon>Sphagnum</taxon>
    </lineage>
</organism>
<dbReference type="Gene3D" id="2.40.330.10">
    <property type="entry name" value="DNA-binding pseudobarrel domain"/>
    <property type="match status" value="1"/>
</dbReference>
<evidence type="ECO:0000256" key="5">
    <source>
        <dbReference type="SAM" id="MobiDB-lite"/>
    </source>
</evidence>
<dbReference type="InterPro" id="IPR003340">
    <property type="entry name" value="B3_DNA-bd"/>
</dbReference>
<keyword evidence="3" id="KW-0804">Transcription</keyword>
<keyword evidence="4" id="KW-0539">Nucleus</keyword>
<dbReference type="SMART" id="SM01019">
    <property type="entry name" value="B3"/>
    <property type="match status" value="1"/>
</dbReference>
<dbReference type="SUPFAM" id="SSF101936">
    <property type="entry name" value="DNA-binding pseudobarrel domain"/>
    <property type="match status" value="1"/>
</dbReference>
<name>A0ABP0UZ25_9BRYO</name>
<feature type="domain" description="TF-B3" evidence="6">
    <location>
        <begin position="416"/>
        <end position="517"/>
    </location>
</feature>
<evidence type="ECO:0000256" key="2">
    <source>
        <dbReference type="ARBA" id="ARBA00023125"/>
    </source>
</evidence>
<reference evidence="7" key="1">
    <citation type="submission" date="2024-02" db="EMBL/GenBank/DDBJ databases">
        <authorList>
            <consortium name="ELIXIR-Norway"/>
            <consortium name="Elixir Norway"/>
        </authorList>
    </citation>
    <scope>NUCLEOTIDE SEQUENCE</scope>
</reference>
<keyword evidence="8" id="KW-1185">Reference proteome</keyword>
<evidence type="ECO:0000256" key="3">
    <source>
        <dbReference type="ARBA" id="ARBA00023163"/>
    </source>
</evidence>
<dbReference type="Proteomes" id="UP001497512">
    <property type="component" value="Chromosome 8"/>
</dbReference>
<keyword evidence="1" id="KW-0805">Transcription regulation</keyword>
<dbReference type="EMBL" id="OZ019900">
    <property type="protein sequence ID" value="CAK9233889.1"/>
    <property type="molecule type" value="Genomic_DNA"/>
</dbReference>
<evidence type="ECO:0000256" key="4">
    <source>
        <dbReference type="ARBA" id="ARBA00023242"/>
    </source>
</evidence>
<accession>A0ABP0UZ25</accession>
<feature type="region of interest" description="Disordered" evidence="5">
    <location>
        <begin position="217"/>
        <end position="272"/>
    </location>
</feature>
<proteinExistence type="predicted"/>
<evidence type="ECO:0000256" key="1">
    <source>
        <dbReference type="ARBA" id="ARBA00023015"/>
    </source>
</evidence>